<accession>A0A2M6WLE5</accession>
<feature type="domain" description="DUF4340" evidence="1">
    <location>
        <begin position="76"/>
        <end position="242"/>
    </location>
</feature>
<dbReference type="AlphaFoldDB" id="A0A2M6WLE5"/>
<evidence type="ECO:0000313" key="2">
    <source>
        <dbReference type="EMBL" id="PIT93613.1"/>
    </source>
</evidence>
<evidence type="ECO:0000259" key="1">
    <source>
        <dbReference type="Pfam" id="PF14238"/>
    </source>
</evidence>
<protein>
    <recommendedName>
        <fullName evidence="1">DUF4340 domain-containing protein</fullName>
    </recommendedName>
</protein>
<proteinExistence type="predicted"/>
<organism evidence="2 3">
    <name type="scientific">Candidatus Falkowbacteria bacterium CG10_big_fil_rev_8_21_14_0_10_43_11</name>
    <dbReference type="NCBI Taxonomy" id="1974568"/>
    <lineage>
        <taxon>Bacteria</taxon>
        <taxon>Candidatus Falkowiibacteriota</taxon>
    </lineage>
</organism>
<dbReference type="InterPro" id="IPR025641">
    <property type="entry name" value="DUF4340"/>
</dbReference>
<name>A0A2M6WLE5_9BACT</name>
<gene>
    <name evidence="2" type="ORF">COU00_03400</name>
</gene>
<comment type="caution">
    <text evidence="2">The sequence shown here is derived from an EMBL/GenBank/DDBJ whole genome shotgun (WGS) entry which is preliminary data.</text>
</comment>
<sequence>MFNKKNLILITILAILALGAYLYTGPYQTWQAKKQTADSANWLAVTDMNLIDKIEATDKDGKAYWLKKINNEWKIEPNNWPTEKIVIDALNEKLAKLTKDELEIVSFNKDNQEKFDLGKNGLRVKLFQGDKEAGNFIIGKIASDYASTYIGRENDERTYRAHDTFVRAFDVESWRDNTVLDLTAGDIETVVWQYPAQIIEITNKPDKRGETYWHASPTLLRLSKDKVEGFLNNIVKLEASAIPEQNVAGTGLDKPSLQLRLAGKGVEETLLVGNKDSKTSEYFVQKKSTGQIFLTMEEKRKELEKQIKDLQ</sequence>
<dbReference type="EMBL" id="PFAS01000058">
    <property type="protein sequence ID" value="PIT93613.1"/>
    <property type="molecule type" value="Genomic_DNA"/>
</dbReference>
<evidence type="ECO:0000313" key="3">
    <source>
        <dbReference type="Proteomes" id="UP000229335"/>
    </source>
</evidence>
<reference evidence="3" key="1">
    <citation type="submission" date="2017-09" db="EMBL/GenBank/DDBJ databases">
        <title>Depth-based differentiation of microbial function through sediment-hosted aquifers and enrichment of novel symbionts in the deep terrestrial subsurface.</title>
        <authorList>
            <person name="Probst A.J."/>
            <person name="Ladd B."/>
            <person name="Jarett J.K."/>
            <person name="Geller-Mcgrath D.E."/>
            <person name="Sieber C.M.K."/>
            <person name="Emerson J.B."/>
            <person name="Anantharaman K."/>
            <person name="Thomas B.C."/>
            <person name="Malmstrom R."/>
            <person name="Stieglmeier M."/>
            <person name="Klingl A."/>
            <person name="Woyke T."/>
            <person name="Ryan C.M."/>
            <person name="Banfield J.F."/>
        </authorList>
    </citation>
    <scope>NUCLEOTIDE SEQUENCE [LARGE SCALE GENOMIC DNA]</scope>
</reference>
<dbReference type="Pfam" id="PF14238">
    <property type="entry name" value="DUF4340"/>
    <property type="match status" value="1"/>
</dbReference>
<dbReference type="Proteomes" id="UP000229335">
    <property type="component" value="Unassembled WGS sequence"/>
</dbReference>